<keyword evidence="2" id="KW-1185">Reference proteome</keyword>
<dbReference type="VEuPathDB" id="TriTrypDB:ADEAN_000354500"/>
<proteinExistence type="predicted"/>
<dbReference type="AlphaFoldDB" id="A0A7G2CB06"/>
<reference evidence="1 2" key="1">
    <citation type="submission" date="2020-08" db="EMBL/GenBank/DDBJ databases">
        <authorList>
            <person name="Newling K."/>
            <person name="Davey J."/>
            <person name="Forrester S."/>
        </authorList>
    </citation>
    <scope>NUCLEOTIDE SEQUENCE [LARGE SCALE GENOMIC DNA]</scope>
    <source>
        <strain evidence="2">Crithidia deanei Carvalho (ATCC PRA-265)</strain>
    </source>
</reference>
<protein>
    <submittedName>
        <fullName evidence="1">Uncharacterized protein</fullName>
    </submittedName>
</protein>
<sequence>MTAPDFVYPLHIQCATAGGDTPGGVRLLYTSMVPDKDHPLRETEVLLHTSGEPQGEEEPSPAVHNKRALDGLQRRSDDGWCHAVEAEVTSILHSSRPQGVSSEDPLCPFASALLTALCFHQQHYPDSGPALLLLFTDYNPTARQEEPITVTTECALASAVTLCALARLRVVVYGPSAQHSARLRGLAASTGGCVAEHFHHSALGDLLEMVRKDDQGEEDGGSSWRRQRREWISQHYTVSPAMFPSPAGGSRRVGSNLAWLCPTCMTVTRRGVEEEADRPAECPYCTS</sequence>
<gene>
    <name evidence="1" type="ORF">ADEAN_000354500</name>
</gene>
<name>A0A7G2CB06_9TRYP</name>
<evidence type="ECO:0000313" key="1">
    <source>
        <dbReference type="EMBL" id="CAD2216084.1"/>
    </source>
</evidence>
<dbReference type="Proteomes" id="UP000515908">
    <property type="component" value="Chromosome 06"/>
</dbReference>
<organism evidence="1 2">
    <name type="scientific">Angomonas deanei</name>
    <dbReference type="NCBI Taxonomy" id="59799"/>
    <lineage>
        <taxon>Eukaryota</taxon>
        <taxon>Discoba</taxon>
        <taxon>Euglenozoa</taxon>
        <taxon>Kinetoplastea</taxon>
        <taxon>Metakinetoplastina</taxon>
        <taxon>Trypanosomatida</taxon>
        <taxon>Trypanosomatidae</taxon>
        <taxon>Strigomonadinae</taxon>
        <taxon>Angomonas</taxon>
    </lineage>
</organism>
<dbReference type="EMBL" id="LR877150">
    <property type="protein sequence ID" value="CAD2216084.1"/>
    <property type="molecule type" value="Genomic_DNA"/>
</dbReference>
<evidence type="ECO:0000313" key="2">
    <source>
        <dbReference type="Proteomes" id="UP000515908"/>
    </source>
</evidence>
<accession>A0A7G2CB06</accession>